<dbReference type="Pfam" id="PF00005">
    <property type="entry name" value="ABC_tran"/>
    <property type="match status" value="1"/>
</dbReference>
<evidence type="ECO:0000256" key="2">
    <source>
        <dbReference type="ARBA" id="ARBA00022741"/>
    </source>
</evidence>
<dbReference type="InterPro" id="IPR017871">
    <property type="entry name" value="ABC_transporter-like_CS"/>
</dbReference>
<dbReference type="AlphaFoldDB" id="A0A448NZU3"/>
<dbReference type="InterPro" id="IPR003593">
    <property type="entry name" value="AAA+_ATPase"/>
</dbReference>
<dbReference type="PROSITE" id="PS50893">
    <property type="entry name" value="ABC_TRANSPORTER_2"/>
    <property type="match status" value="1"/>
</dbReference>
<proteinExistence type="predicted"/>
<reference evidence="5 6" key="1">
    <citation type="submission" date="2018-12" db="EMBL/GenBank/DDBJ databases">
        <authorList>
            <consortium name="Pathogen Informatics"/>
        </authorList>
    </citation>
    <scope>NUCLEOTIDE SEQUENCE [LARGE SCALE GENOMIC DNA]</scope>
    <source>
        <strain evidence="5 6">NCTC13652</strain>
    </source>
</reference>
<dbReference type="RefSeq" id="WP_028703939.1">
    <property type="nucleotide sequence ID" value="NZ_JAKDOF010000006.1"/>
</dbReference>
<evidence type="ECO:0000256" key="1">
    <source>
        <dbReference type="ARBA" id="ARBA00022448"/>
    </source>
</evidence>
<dbReference type="GO" id="GO:0005524">
    <property type="term" value="F:ATP binding"/>
    <property type="evidence" value="ECO:0007669"/>
    <property type="project" value="UniProtKB-KW"/>
</dbReference>
<protein>
    <submittedName>
        <fullName evidence="5">Probable siderophore transport system ATP-binding protein YusV</fullName>
    </submittedName>
</protein>
<dbReference type="Gene3D" id="3.40.50.300">
    <property type="entry name" value="P-loop containing nucleotide triphosphate hydrolases"/>
    <property type="match status" value="1"/>
</dbReference>
<dbReference type="SMART" id="SM00382">
    <property type="entry name" value="AAA"/>
    <property type="match status" value="1"/>
</dbReference>
<name>A0A448NZU3_9ACTN</name>
<feature type="domain" description="ABC transporter" evidence="4">
    <location>
        <begin position="11"/>
        <end position="242"/>
    </location>
</feature>
<dbReference type="OrthoDB" id="5296765at2"/>
<organism evidence="5 6">
    <name type="scientific">Acidipropionibacterium jensenii</name>
    <dbReference type="NCBI Taxonomy" id="1749"/>
    <lineage>
        <taxon>Bacteria</taxon>
        <taxon>Bacillati</taxon>
        <taxon>Actinomycetota</taxon>
        <taxon>Actinomycetes</taxon>
        <taxon>Propionibacteriales</taxon>
        <taxon>Propionibacteriaceae</taxon>
        <taxon>Acidipropionibacterium</taxon>
    </lineage>
</organism>
<dbReference type="CDD" id="cd03214">
    <property type="entry name" value="ABC_Iron-Siderophores_B12_Hemin"/>
    <property type="match status" value="1"/>
</dbReference>
<accession>A0A448NZU3</accession>
<dbReference type="GO" id="GO:0016887">
    <property type="term" value="F:ATP hydrolysis activity"/>
    <property type="evidence" value="ECO:0007669"/>
    <property type="project" value="InterPro"/>
</dbReference>
<sequence length="264" mass="29210">MTVRTDGRGALATEELAWQADGHIIISGVTTRITSGRMTMIVGLNGSGKTTLLHLMAGLRTPSHGRVLLNDTDLTQIPRRRHARTIALLEQVPRANVNLKVADIVALGRIPYRSRWGLRSEDDPKVARMMTVTGVANLACRDWSSLSGGEKQRVQLARALAQEPRVLLLDEPTNHLDQRHQIGLLEKVRTLGITTVAVIHDLDLAAAFADDLLVMDSGRLVAQGPVDDVLTEAMVRRHFGVDGRVRRSDRMRFSWIGLVDDERN</sequence>
<keyword evidence="1" id="KW-0813">Transport</keyword>
<dbReference type="Proteomes" id="UP000277858">
    <property type="component" value="Chromosome"/>
</dbReference>
<keyword evidence="6" id="KW-1185">Reference proteome</keyword>
<dbReference type="PANTHER" id="PTHR42794">
    <property type="entry name" value="HEMIN IMPORT ATP-BINDING PROTEIN HMUV"/>
    <property type="match status" value="1"/>
</dbReference>
<dbReference type="InterPro" id="IPR003439">
    <property type="entry name" value="ABC_transporter-like_ATP-bd"/>
</dbReference>
<dbReference type="STRING" id="1122997.GCA_000425285_02730"/>
<dbReference type="InterPro" id="IPR027417">
    <property type="entry name" value="P-loop_NTPase"/>
</dbReference>
<evidence type="ECO:0000313" key="5">
    <source>
        <dbReference type="EMBL" id="VEI03425.1"/>
    </source>
</evidence>
<dbReference type="EMBL" id="LR134473">
    <property type="protein sequence ID" value="VEI03425.1"/>
    <property type="molecule type" value="Genomic_DNA"/>
</dbReference>
<keyword evidence="3 5" id="KW-0067">ATP-binding</keyword>
<evidence type="ECO:0000256" key="3">
    <source>
        <dbReference type="ARBA" id="ARBA00022840"/>
    </source>
</evidence>
<dbReference type="PANTHER" id="PTHR42794:SF2">
    <property type="entry name" value="ABC TRANSPORTER ATP-BINDING PROTEIN"/>
    <property type="match status" value="1"/>
</dbReference>
<dbReference type="SUPFAM" id="SSF52540">
    <property type="entry name" value="P-loop containing nucleoside triphosphate hydrolases"/>
    <property type="match status" value="1"/>
</dbReference>
<gene>
    <name evidence="5" type="primary">yusV_2</name>
    <name evidence="5" type="ORF">NCTC13652_01628</name>
</gene>
<keyword evidence="2" id="KW-0547">Nucleotide-binding</keyword>
<dbReference type="FunFam" id="3.40.50.300:FF:000134">
    <property type="entry name" value="Iron-enterobactin ABC transporter ATP-binding protein"/>
    <property type="match status" value="1"/>
</dbReference>
<evidence type="ECO:0000259" key="4">
    <source>
        <dbReference type="PROSITE" id="PS50893"/>
    </source>
</evidence>
<evidence type="ECO:0000313" key="6">
    <source>
        <dbReference type="Proteomes" id="UP000277858"/>
    </source>
</evidence>
<dbReference type="PROSITE" id="PS00211">
    <property type="entry name" value="ABC_TRANSPORTER_1"/>
    <property type="match status" value="1"/>
</dbReference>